<dbReference type="Proteomes" id="UP000007148">
    <property type="component" value="Unassembled WGS sequence"/>
</dbReference>
<dbReference type="OrthoDB" id="434253at2759"/>
<evidence type="ECO:0000313" key="3">
    <source>
        <dbReference type="Proteomes" id="UP000007148"/>
    </source>
</evidence>
<organism evidence="2 3">
    <name type="scientific">Serendipita indica (strain DSM 11827)</name>
    <name type="common">Root endophyte fungus</name>
    <name type="synonym">Piriformospora indica</name>
    <dbReference type="NCBI Taxonomy" id="1109443"/>
    <lineage>
        <taxon>Eukaryota</taxon>
        <taxon>Fungi</taxon>
        <taxon>Dikarya</taxon>
        <taxon>Basidiomycota</taxon>
        <taxon>Agaricomycotina</taxon>
        <taxon>Agaricomycetes</taxon>
        <taxon>Sebacinales</taxon>
        <taxon>Serendipitaceae</taxon>
        <taxon>Serendipita</taxon>
    </lineage>
</organism>
<dbReference type="InterPro" id="IPR052917">
    <property type="entry name" value="Stress-Dev_Protein"/>
</dbReference>
<feature type="domain" description="General stress protein FMN-binding split barrel" evidence="1">
    <location>
        <begin position="28"/>
        <end position="180"/>
    </location>
</feature>
<name>G4TAG3_SERID</name>
<dbReference type="EMBL" id="CAFZ01000030">
    <property type="protein sequence ID" value="CCA68312.1"/>
    <property type="molecule type" value="Genomic_DNA"/>
</dbReference>
<proteinExistence type="predicted"/>
<sequence>MTTQQQKAYLDPFTTVAQSNNDLSVDSKVETLGKILKAARFCMMTTLSTDGSELHSRCMYPASTENLQFQFVANKVSYKFEELNKNNLIHLSFLDSNSTSWASITGHATVTNDPELVKKLWSPTLSGYFADLQDGVHNSTPSDPRISIITVKTQSVRYWYSTQGAVSHALDTARAAVTGKLTVPGELYTLSSQEIQKVCASNKPYSAM</sequence>
<evidence type="ECO:0000259" key="1">
    <source>
        <dbReference type="Pfam" id="PF16242"/>
    </source>
</evidence>
<dbReference type="SUPFAM" id="SSF50475">
    <property type="entry name" value="FMN-binding split barrel"/>
    <property type="match status" value="1"/>
</dbReference>
<dbReference type="InterPro" id="IPR038725">
    <property type="entry name" value="YdaG_split_barrel_FMN-bd"/>
</dbReference>
<dbReference type="PANTHER" id="PTHR34818">
    <property type="entry name" value="PROTEIN BLI-3"/>
    <property type="match status" value="1"/>
</dbReference>
<dbReference type="HOGENOM" id="CLU_091428_0_1_1"/>
<gene>
    <name evidence="2" type="ORF">PIIN_02176</name>
</gene>
<comment type="caution">
    <text evidence="2">The sequence shown here is derived from an EMBL/GenBank/DDBJ whole genome shotgun (WGS) entry which is preliminary data.</text>
</comment>
<evidence type="ECO:0000313" key="2">
    <source>
        <dbReference type="EMBL" id="CCA68312.1"/>
    </source>
</evidence>
<keyword evidence="3" id="KW-1185">Reference proteome</keyword>
<dbReference type="Pfam" id="PF16242">
    <property type="entry name" value="Pyrid_ox_like"/>
    <property type="match status" value="1"/>
</dbReference>
<dbReference type="PANTHER" id="PTHR34818:SF1">
    <property type="entry name" value="PROTEIN BLI-3"/>
    <property type="match status" value="1"/>
</dbReference>
<dbReference type="AlphaFoldDB" id="G4TAG3"/>
<dbReference type="InterPro" id="IPR012349">
    <property type="entry name" value="Split_barrel_FMN-bd"/>
</dbReference>
<dbReference type="Gene3D" id="2.30.110.10">
    <property type="entry name" value="Electron Transport, Fmn-binding Protein, Chain A"/>
    <property type="match status" value="1"/>
</dbReference>
<protein>
    <submittedName>
        <fullName evidence="2">Related to BLI-3 blue-light-inducible Bli-3 protein</fullName>
    </submittedName>
</protein>
<dbReference type="OMA" id="GLDILFH"/>
<reference evidence="2 3" key="1">
    <citation type="journal article" date="2011" name="PLoS Pathog.">
        <title>Endophytic Life Strategies Decoded by Genome and Transcriptome Analyses of the Mutualistic Root Symbiont Piriformospora indica.</title>
        <authorList>
            <person name="Zuccaro A."/>
            <person name="Lahrmann U."/>
            <person name="Guldener U."/>
            <person name="Langen G."/>
            <person name="Pfiffi S."/>
            <person name="Biedenkopf D."/>
            <person name="Wong P."/>
            <person name="Samans B."/>
            <person name="Grimm C."/>
            <person name="Basiewicz M."/>
            <person name="Murat C."/>
            <person name="Martin F."/>
            <person name="Kogel K.H."/>
        </authorList>
    </citation>
    <scope>NUCLEOTIDE SEQUENCE [LARGE SCALE GENOMIC DNA]</scope>
    <source>
        <strain evidence="2 3">DSM 11827</strain>
    </source>
</reference>
<dbReference type="STRING" id="1109443.G4TAG3"/>
<dbReference type="eggNOG" id="ENOG502RZBA">
    <property type="taxonomic scope" value="Eukaryota"/>
</dbReference>
<accession>G4TAG3</accession>
<dbReference type="InParanoid" id="G4TAG3"/>